<dbReference type="GO" id="GO:0003676">
    <property type="term" value="F:nucleic acid binding"/>
    <property type="evidence" value="ECO:0007669"/>
    <property type="project" value="InterPro"/>
</dbReference>
<feature type="domain" description="Tc1-like transposase DDE" evidence="1">
    <location>
        <begin position="138"/>
        <end position="206"/>
    </location>
</feature>
<keyword evidence="3" id="KW-1185">Reference proteome</keyword>
<evidence type="ECO:0000313" key="2">
    <source>
        <dbReference type="EMBL" id="KAG1310191.1"/>
    </source>
</evidence>
<dbReference type="Pfam" id="PF13358">
    <property type="entry name" value="DDE_3"/>
    <property type="match status" value="1"/>
</dbReference>
<organism evidence="2 3">
    <name type="scientific">Rhizopus oryzae</name>
    <name type="common">Mucormycosis agent</name>
    <name type="synonym">Rhizopus arrhizus var. delemar</name>
    <dbReference type="NCBI Taxonomy" id="64495"/>
    <lineage>
        <taxon>Eukaryota</taxon>
        <taxon>Fungi</taxon>
        <taxon>Fungi incertae sedis</taxon>
        <taxon>Mucoromycota</taxon>
        <taxon>Mucoromycotina</taxon>
        <taxon>Mucoromycetes</taxon>
        <taxon>Mucorales</taxon>
        <taxon>Mucorineae</taxon>
        <taxon>Rhizopodaceae</taxon>
        <taxon>Rhizopus</taxon>
    </lineage>
</organism>
<sequence length="206" mass="23803">MIEGPTERGKVTLHAKDLGINPRTAMRWWKHYQETGKFEDLKISKPQMNNYLRNNMLVSIKKPIFDPMTRNSDNNLQTRYEWFMKWKGSDLNSQTKKRKLAGGKEQRAGDIIIEEPIIEYIDVEESTAAENNTPVAKGTTTAHFARSISELLDIMDMDENLMGNYLVMDCCTIHKSRPMIRKINSTGYRVMYLSPCSPELNPIEQL</sequence>
<dbReference type="EMBL" id="JAANQT010000538">
    <property type="protein sequence ID" value="KAG1310191.1"/>
    <property type="molecule type" value="Genomic_DNA"/>
</dbReference>
<name>A0A9P6XBW7_RHIOR</name>
<proteinExistence type="predicted"/>
<dbReference type="InterPro" id="IPR036397">
    <property type="entry name" value="RNaseH_sf"/>
</dbReference>
<dbReference type="OrthoDB" id="10276317at2759"/>
<comment type="caution">
    <text evidence="2">The sequence shown here is derived from an EMBL/GenBank/DDBJ whole genome shotgun (WGS) entry which is preliminary data.</text>
</comment>
<accession>A0A9P6XBW7</accession>
<dbReference type="Gene3D" id="3.30.420.10">
    <property type="entry name" value="Ribonuclease H-like superfamily/Ribonuclease H"/>
    <property type="match status" value="1"/>
</dbReference>
<dbReference type="Proteomes" id="UP000716291">
    <property type="component" value="Unassembled WGS sequence"/>
</dbReference>
<evidence type="ECO:0000259" key="1">
    <source>
        <dbReference type="Pfam" id="PF13358"/>
    </source>
</evidence>
<protein>
    <recommendedName>
        <fullName evidence="1">Tc1-like transposase DDE domain-containing protein</fullName>
    </recommendedName>
</protein>
<evidence type="ECO:0000313" key="3">
    <source>
        <dbReference type="Proteomes" id="UP000716291"/>
    </source>
</evidence>
<dbReference type="AlphaFoldDB" id="A0A9P6XBW7"/>
<dbReference type="InterPro" id="IPR038717">
    <property type="entry name" value="Tc1-like_DDE_dom"/>
</dbReference>
<reference evidence="2" key="1">
    <citation type="journal article" date="2020" name="Microb. Genom.">
        <title>Genetic diversity of clinical and environmental Mucorales isolates obtained from an investigation of mucormycosis cases among solid organ transplant recipients.</title>
        <authorList>
            <person name="Nguyen M.H."/>
            <person name="Kaul D."/>
            <person name="Muto C."/>
            <person name="Cheng S.J."/>
            <person name="Richter R.A."/>
            <person name="Bruno V.M."/>
            <person name="Liu G."/>
            <person name="Beyhan S."/>
            <person name="Sundermann A.J."/>
            <person name="Mounaud S."/>
            <person name="Pasculle A.W."/>
            <person name="Nierman W.C."/>
            <person name="Driscoll E."/>
            <person name="Cumbie R."/>
            <person name="Clancy C.J."/>
            <person name="Dupont C.L."/>
        </authorList>
    </citation>
    <scope>NUCLEOTIDE SEQUENCE</scope>
    <source>
        <strain evidence="2">GL11</strain>
    </source>
</reference>
<gene>
    <name evidence="2" type="ORF">G6F64_004746</name>
</gene>